<dbReference type="SUPFAM" id="SSF49503">
    <property type="entry name" value="Cupredoxins"/>
    <property type="match status" value="1"/>
</dbReference>
<dbReference type="Pfam" id="PF07731">
    <property type="entry name" value="Cu-oxidase_2"/>
    <property type="match status" value="1"/>
</dbReference>
<keyword evidence="5" id="KW-1133">Transmembrane helix</keyword>
<evidence type="ECO:0000313" key="8">
    <source>
        <dbReference type="Proteomes" id="UP000813423"/>
    </source>
</evidence>
<keyword evidence="2" id="KW-0479">Metal-binding</keyword>
<evidence type="ECO:0000256" key="3">
    <source>
        <dbReference type="ARBA" id="ARBA00023002"/>
    </source>
</evidence>
<keyword evidence="5" id="KW-0812">Transmembrane</keyword>
<dbReference type="EMBL" id="JAIBSC010000052">
    <property type="protein sequence ID" value="KAH1903450.1"/>
    <property type="molecule type" value="Genomic_DNA"/>
</dbReference>
<keyword evidence="3" id="KW-0560">Oxidoreductase</keyword>
<organism evidence="7 8">
    <name type="scientific">Aspergillus fumigatus</name>
    <name type="common">Neosartorya fumigata</name>
    <dbReference type="NCBI Taxonomy" id="746128"/>
    <lineage>
        <taxon>Eukaryota</taxon>
        <taxon>Fungi</taxon>
        <taxon>Dikarya</taxon>
        <taxon>Ascomycota</taxon>
        <taxon>Pezizomycotina</taxon>
        <taxon>Eurotiomycetes</taxon>
        <taxon>Eurotiomycetidae</taxon>
        <taxon>Eurotiales</taxon>
        <taxon>Aspergillaceae</taxon>
        <taxon>Aspergillus</taxon>
        <taxon>Aspergillus subgen. Fumigati</taxon>
    </lineage>
</organism>
<accession>A0A9P8NIB2</accession>
<dbReference type="PANTHER" id="PTHR11709:SF488">
    <property type="entry name" value="LACCASE-RELATED"/>
    <property type="match status" value="1"/>
</dbReference>
<dbReference type="CDD" id="cd13898">
    <property type="entry name" value="CuRO_3_Abr2_like"/>
    <property type="match status" value="1"/>
</dbReference>
<evidence type="ECO:0000259" key="6">
    <source>
        <dbReference type="Pfam" id="PF07731"/>
    </source>
</evidence>
<keyword evidence="5" id="KW-0472">Membrane</keyword>
<dbReference type="AlphaFoldDB" id="A0A9P8NIB2"/>
<dbReference type="GO" id="GO:0005507">
    <property type="term" value="F:copper ion binding"/>
    <property type="evidence" value="ECO:0007669"/>
    <property type="project" value="InterPro"/>
</dbReference>
<comment type="similarity">
    <text evidence="1">Belongs to the multicopper oxidase family.</text>
</comment>
<dbReference type="InterPro" id="IPR033138">
    <property type="entry name" value="Cu_oxidase_CS"/>
</dbReference>
<evidence type="ECO:0000256" key="5">
    <source>
        <dbReference type="SAM" id="Phobius"/>
    </source>
</evidence>
<reference evidence="7" key="1">
    <citation type="submission" date="2021-08" db="EMBL/GenBank/DDBJ databases">
        <title>Global Aspergillus fumigatus from environmental and clinical sources.</title>
        <authorList>
            <person name="Barber A."/>
            <person name="Sae-Ong T."/>
        </authorList>
    </citation>
    <scope>NUCLEOTIDE SEQUENCE</scope>
    <source>
        <strain evidence="7">NRZ-2016-071</strain>
    </source>
</reference>
<feature type="domain" description="Plastocyanin-like" evidence="6">
    <location>
        <begin position="70"/>
        <end position="203"/>
    </location>
</feature>
<evidence type="ECO:0000256" key="4">
    <source>
        <dbReference type="ARBA" id="ARBA00023180"/>
    </source>
</evidence>
<evidence type="ECO:0000256" key="1">
    <source>
        <dbReference type="ARBA" id="ARBA00010609"/>
    </source>
</evidence>
<dbReference type="Proteomes" id="UP000813423">
    <property type="component" value="Unassembled WGS sequence"/>
</dbReference>
<feature type="transmembrane region" description="Helical" evidence="5">
    <location>
        <begin position="242"/>
        <end position="265"/>
    </location>
</feature>
<dbReference type="InterPro" id="IPR002355">
    <property type="entry name" value="Cu_oxidase_Cu_BS"/>
</dbReference>
<dbReference type="GO" id="GO:0016491">
    <property type="term" value="F:oxidoreductase activity"/>
    <property type="evidence" value="ECO:0007669"/>
    <property type="project" value="UniProtKB-KW"/>
</dbReference>
<dbReference type="PANTHER" id="PTHR11709">
    <property type="entry name" value="MULTI-COPPER OXIDASE"/>
    <property type="match status" value="1"/>
</dbReference>
<sequence length="266" mass="30128">MDYSIRVPDGGYFVTTISQPFFDYNAWPTWDGIVFLDKLDLPPWPPKAPFTGDGDTMHVLYLGKANSTWEFTLSGKKKYPSDRSAYHPLLYNNGTWQDIVLQVGHSPLWPVDFPHAVHKHGNEFWRLGSGQGLWKYSSVSEAFADHPENFNMVNPPYRDTFLTEFTGTMWVVLRYQVTSPGAWLLHCHFEMHLDNGMAMAILDGVDKWPKVPDEYALGSHGFRVDGKNGLQHYFFQQVMDQLVSLVSALLLGAAVIASSVVIWAVV</sequence>
<proteinExistence type="inferred from homology"/>
<evidence type="ECO:0000256" key="2">
    <source>
        <dbReference type="ARBA" id="ARBA00022723"/>
    </source>
</evidence>
<gene>
    <name evidence="7" type="ORF">KXV57_006905</name>
</gene>
<dbReference type="Gene3D" id="2.60.40.420">
    <property type="entry name" value="Cupredoxins - blue copper proteins"/>
    <property type="match status" value="1"/>
</dbReference>
<evidence type="ECO:0000313" key="7">
    <source>
        <dbReference type="EMBL" id="KAH1903450.1"/>
    </source>
</evidence>
<keyword evidence="4" id="KW-0325">Glycoprotein</keyword>
<dbReference type="PROSITE" id="PS00079">
    <property type="entry name" value="MULTICOPPER_OXIDASE1"/>
    <property type="match status" value="1"/>
</dbReference>
<dbReference type="InterPro" id="IPR011706">
    <property type="entry name" value="Cu-oxidase_C"/>
</dbReference>
<dbReference type="InterPro" id="IPR045087">
    <property type="entry name" value="Cu-oxidase_fam"/>
</dbReference>
<protein>
    <recommendedName>
        <fullName evidence="6">Plastocyanin-like domain-containing protein</fullName>
    </recommendedName>
</protein>
<name>A0A9P8NIB2_ASPFM</name>
<dbReference type="PROSITE" id="PS00080">
    <property type="entry name" value="MULTICOPPER_OXIDASE2"/>
    <property type="match status" value="1"/>
</dbReference>
<dbReference type="InterPro" id="IPR008972">
    <property type="entry name" value="Cupredoxin"/>
</dbReference>
<comment type="caution">
    <text evidence="7">The sequence shown here is derived from an EMBL/GenBank/DDBJ whole genome shotgun (WGS) entry which is preliminary data.</text>
</comment>